<dbReference type="RefSeq" id="WP_388036443.1">
    <property type="nucleotide sequence ID" value="NZ_JBHUEK010000009.1"/>
</dbReference>
<evidence type="ECO:0000313" key="3">
    <source>
        <dbReference type="Proteomes" id="UP001597227"/>
    </source>
</evidence>
<dbReference type="CDD" id="cd02253">
    <property type="entry name" value="DmpA"/>
    <property type="match status" value="1"/>
</dbReference>
<dbReference type="EMBL" id="JBHUEK010000009">
    <property type="protein sequence ID" value="MFD1778376.1"/>
    <property type="molecule type" value="Genomic_DNA"/>
</dbReference>
<evidence type="ECO:0000313" key="2">
    <source>
        <dbReference type="EMBL" id="MFD1778376.1"/>
    </source>
</evidence>
<dbReference type="InterPro" id="IPR016117">
    <property type="entry name" value="ArgJ-like_dom_sf"/>
</dbReference>
<comment type="similarity">
    <text evidence="1">Belongs to the peptidase S58 family.</text>
</comment>
<dbReference type="InterPro" id="IPR005321">
    <property type="entry name" value="Peptidase_S58_DmpA"/>
</dbReference>
<protein>
    <submittedName>
        <fullName evidence="2">P1 family peptidase</fullName>
    </submittedName>
</protein>
<gene>
    <name evidence="2" type="ORF">ACFSFW_06825</name>
</gene>
<proteinExistence type="inferred from homology"/>
<dbReference type="Proteomes" id="UP001597227">
    <property type="component" value="Unassembled WGS sequence"/>
</dbReference>
<dbReference type="Gene3D" id="3.60.70.12">
    <property type="entry name" value="L-amino peptidase D-ALA esterase/amidase"/>
    <property type="match status" value="1"/>
</dbReference>
<organism evidence="2 3">
    <name type="scientific">Fredinandcohnia salidurans</name>
    <dbReference type="NCBI Taxonomy" id="2595041"/>
    <lineage>
        <taxon>Bacteria</taxon>
        <taxon>Bacillati</taxon>
        <taxon>Bacillota</taxon>
        <taxon>Bacilli</taxon>
        <taxon>Bacillales</taxon>
        <taxon>Bacillaceae</taxon>
        <taxon>Fredinandcohnia</taxon>
    </lineage>
</organism>
<dbReference type="PANTHER" id="PTHR36512">
    <property type="entry name" value="D-AMINOPEPTIDASE"/>
    <property type="match status" value="1"/>
</dbReference>
<accession>A0ABW4MLP2</accession>
<evidence type="ECO:0000256" key="1">
    <source>
        <dbReference type="ARBA" id="ARBA00007068"/>
    </source>
</evidence>
<dbReference type="Pfam" id="PF03576">
    <property type="entry name" value="Peptidase_S58"/>
    <property type="match status" value="1"/>
</dbReference>
<dbReference type="PANTHER" id="PTHR36512:SF3">
    <property type="entry name" value="BLR5678 PROTEIN"/>
    <property type="match status" value="1"/>
</dbReference>
<keyword evidence="3" id="KW-1185">Reference proteome</keyword>
<reference evidence="3" key="1">
    <citation type="journal article" date="2019" name="Int. J. Syst. Evol. Microbiol.">
        <title>The Global Catalogue of Microorganisms (GCM) 10K type strain sequencing project: providing services to taxonomists for standard genome sequencing and annotation.</title>
        <authorList>
            <consortium name="The Broad Institute Genomics Platform"/>
            <consortium name="The Broad Institute Genome Sequencing Center for Infectious Disease"/>
            <person name="Wu L."/>
            <person name="Ma J."/>
        </authorList>
    </citation>
    <scope>NUCLEOTIDE SEQUENCE [LARGE SCALE GENOMIC DNA]</scope>
    <source>
        <strain evidence="3">CCUG 15531</strain>
    </source>
</reference>
<comment type="caution">
    <text evidence="2">The sequence shown here is derived from an EMBL/GenBank/DDBJ whole genome shotgun (WGS) entry which is preliminary data.</text>
</comment>
<name>A0ABW4MLP2_9BACI</name>
<sequence>MKKRLKDYGIKIGNLPTGALNKITDVKGVRVGHSTISNGDIQTGVTAIIPHDTNIFNNKVVAASYAMNGFGKTMGTLQIDELGTIETPILLTNTLSVGGVANHLIGYMLEQNEEIGDTTGTVNPVIGECNDMFLNNIRKQSITEMNVREALETATTNFEEGSIGAGAGMKCFGLKGGIGSSSRILTYPHGKYTLGVLVLSNFGEIDQFRLNGIHVGPIIKTKLPTKSETGDKGSIMIIIATDLPVTSRQLKRIIKRASVGLSRTGSFIGNGSGDVFIGFSTANTISHENKGELQNIKVIHEDDLDQAFLATADATEEAILQSLLTAKTTTGRNGTTLYSLAELMGEIIS</sequence>
<dbReference type="SUPFAM" id="SSF56266">
    <property type="entry name" value="DmpA/ArgJ-like"/>
    <property type="match status" value="1"/>
</dbReference>